<dbReference type="InterPro" id="IPR009068">
    <property type="entry name" value="uS15_NS1_RNA-bd_sf"/>
</dbReference>
<dbReference type="InterPro" id="IPR001412">
    <property type="entry name" value="aa-tRNA-synth_I_CS"/>
</dbReference>
<dbReference type="Gene3D" id="1.10.287.10">
    <property type="entry name" value="S15/NS1, RNA-binding"/>
    <property type="match status" value="1"/>
</dbReference>
<dbReference type="CDD" id="cd00936">
    <property type="entry name" value="WEPRS_RNA"/>
    <property type="match status" value="1"/>
</dbReference>
<organism evidence="14 15">
    <name type="scientific">Callithrix jacchus</name>
    <name type="common">White-tufted-ear marmoset</name>
    <name type="synonym">Simia Jacchus</name>
    <dbReference type="NCBI Taxonomy" id="9483"/>
    <lineage>
        <taxon>Eukaryota</taxon>
        <taxon>Metazoa</taxon>
        <taxon>Chordata</taxon>
        <taxon>Craniata</taxon>
        <taxon>Vertebrata</taxon>
        <taxon>Euteleostomi</taxon>
        <taxon>Mammalia</taxon>
        <taxon>Eutheria</taxon>
        <taxon>Euarchontoglires</taxon>
        <taxon>Primates</taxon>
        <taxon>Haplorrhini</taxon>
        <taxon>Platyrrhini</taxon>
        <taxon>Cebidae</taxon>
        <taxon>Callitrichinae</taxon>
        <taxon>Callithrix</taxon>
        <taxon>Callithrix</taxon>
    </lineage>
</organism>
<feature type="domain" description="WHEP-TRS" evidence="13">
    <location>
        <begin position="9"/>
        <end position="65"/>
    </location>
</feature>
<dbReference type="InterPro" id="IPR014729">
    <property type="entry name" value="Rossmann-like_a/b/a_fold"/>
</dbReference>
<evidence type="ECO:0000256" key="10">
    <source>
        <dbReference type="ARBA" id="ARBA00030268"/>
    </source>
</evidence>
<dbReference type="Gene3D" id="3.40.50.620">
    <property type="entry name" value="HUPs"/>
    <property type="match status" value="2"/>
</dbReference>
<dbReference type="InterPro" id="IPR002305">
    <property type="entry name" value="aa-tRNA-synth_Ic"/>
</dbReference>
<evidence type="ECO:0000256" key="9">
    <source>
        <dbReference type="ARBA" id="ARBA00023146"/>
    </source>
</evidence>
<dbReference type="Gene3D" id="1.10.240.10">
    <property type="entry name" value="Tyrosyl-Transfer RNA Synthetase"/>
    <property type="match status" value="1"/>
</dbReference>
<dbReference type="GO" id="GO:0005524">
    <property type="term" value="F:ATP binding"/>
    <property type="evidence" value="ECO:0007669"/>
    <property type="project" value="UniProtKB-KW"/>
</dbReference>
<evidence type="ECO:0000256" key="8">
    <source>
        <dbReference type="ARBA" id="ARBA00022917"/>
    </source>
</evidence>
<dbReference type="GO" id="GO:0004830">
    <property type="term" value="F:tryptophan-tRNA ligase activity"/>
    <property type="evidence" value="ECO:0007669"/>
    <property type="project" value="UniProtKB-EC"/>
</dbReference>
<dbReference type="FunFam" id="1.10.240.10:FF:000003">
    <property type="entry name" value="Tryptophan--tRNA ligase, cytoplasmic"/>
    <property type="match status" value="1"/>
</dbReference>
<dbReference type="GeneTree" id="ENSGT00940000153724"/>
<dbReference type="InterPro" id="IPR000738">
    <property type="entry name" value="WHEP-TRS_dom"/>
</dbReference>
<gene>
    <name evidence="14" type="primary">WARS1</name>
</gene>
<keyword evidence="4" id="KW-0597">Phosphoprotein</keyword>
<evidence type="ECO:0000256" key="4">
    <source>
        <dbReference type="ARBA" id="ARBA00022553"/>
    </source>
</evidence>
<dbReference type="SUPFAM" id="SSF47060">
    <property type="entry name" value="S15/NS1 RNA-binding domain"/>
    <property type="match status" value="1"/>
</dbReference>
<evidence type="ECO:0000256" key="5">
    <source>
        <dbReference type="ARBA" id="ARBA00022598"/>
    </source>
</evidence>
<evidence type="ECO:0000313" key="14">
    <source>
        <dbReference type="Ensembl" id="ENSCJAP00000031170.4"/>
    </source>
</evidence>
<reference evidence="14" key="3">
    <citation type="submission" date="2025-09" db="UniProtKB">
        <authorList>
            <consortium name="Ensembl"/>
        </authorList>
    </citation>
    <scope>IDENTIFICATION</scope>
</reference>
<keyword evidence="7 12" id="KW-0067">ATP-binding</keyword>
<evidence type="ECO:0000256" key="3">
    <source>
        <dbReference type="ARBA" id="ARBA00013782"/>
    </source>
</evidence>
<dbReference type="Bgee" id="ENSCJAG00000016912">
    <property type="expression patterns" value="Expressed in heart and 6 other cell types or tissues"/>
</dbReference>
<comment type="catalytic activity">
    <reaction evidence="11">
        <text>tRNA(Trp) + L-tryptophan + ATP = L-tryptophyl-tRNA(Trp) + AMP + diphosphate + H(+)</text>
        <dbReference type="Rhea" id="RHEA:24080"/>
        <dbReference type="Rhea" id="RHEA-COMP:9671"/>
        <dbReference type="Rhea" id="RHEA-COMP:9705"/>
        <dbReference type="ChEBI" id="CHEBI:15378"/>
        <dbReference type="ChEBI" id="CHEBI:30616"/>
        <dbReference type="ChEBI" id="CHEBI:33019"/>
        <dbReference type="ChEBI" id="CHEBI:57912"/>
        <dbReference type="ChEBI" id="CHEBI:78442"/>
        <dbReference type="ChEBI" id="CHEBI:78535"/>
        <dbReference type="ChEBI" id="CHEBI:456215"/>
        <dbReference type="EC" id="6.1.1.2"/>
    </reaction>
    <physiologicalReaction direction="left-to-right" evidence="11">
        <dbReference type="Rhea" id="RHEA:24081"/>
    </physiologicalReaction>
</comment>
<dbReference type="PANTHER" id="PTHR10055">
    <property type="entry name" value="TRYPTOPHANYL-TRNA SYNTHETASE"/>
    <property type="match status" value="1"/>
</dbReference>
<dbReference type="CDD" id="cd00806">
    <property type="entry name" value="TrpRS_core"/>
    <property type="match status" value="1"/>
</dbReference>
<dbReference type="FunFam" id="3.40.50.620:FF:000460">
    <property type="entry name" value="Tryptophan--tRNA ligase, cytoplasmic"/>
    <property type="match status" value="1"/>
</dbReference>
<dbReference type="AlphaFoldDB" id="F7IM78"/>
<reference evidence="14" key="1">
    <citation type="submission" date="2009-03" db="EMBL/GenBank/DDBJ databases">
        <authorList>
            <person name="Warren W."/>
            <person name="Ye L."/>
            <person name="Minx P."/>
            <person name="Worley K."/>
            <person name="Gibbs R."/>
            <person name="Wilson R.K."/>
        </authorList>
    </citation>
    <scope>NUCLEOTIDE SEQUENCE [LARGE SCALE GENOMIC DNA]</scope>
</reference>
<dbReference type="Pfam" id="PF00579">
    <property type="entry name" value="tRNA-synt_1b"/>
    <property type="match status" value="1"/>
</dbReference>
<keyword evidence="15" id="KW-1185">Reference proteome</keyword>
<dbReference type="EC" id="6.1.1.2" evidence="2"/>
<dbReference type="GO" id="GO:0006436">
    <property type="term" value="P:tryptophanyl-tRNA aminoacylation"/>
    <property type="evidence" value="ECO:0007669"/>
    <property type="project" value="InterPro"/>
</dbReference>
<dbReference type="FunFam" id="3.40.50.620:FF:000654">
    <property type="entry name" value="Protein CBR-WARS-1"/>
    <property type="match status" value="1"/>
</dbReference>
<evidence type="ECO:0000256" key="11">
    <source>
        <dbReference type="ARBA" id="ARBA00049923"/>
    </source>
</evidence>
<dbReference type="NCBIfam" id="TIGR00233">
    <property type="entry name" value="trpS"/>
    <property type="match status" value="1"/>
</dbReference>
<dbReference type="Ensembl" id="ENSCJAT00000032940.4">
    <property type="protein sequence ID" value="ENSCJAP00000031170.4"/>
    <property type="gene ID" value="ENSCJAG00000016912.5"/>
</dbReference>
<evidence type="ECO:0000256" key="7">
    <source>
        <dbReference type="ARBA" id="ARBA00022840"/>
    </source>
</evidence>
<evidence type="ECO:0000256" key="2">
    <source>
        <dbReference type="ARBA" id="ARBA00013161"/>
    </source>
</evidence>
<name>F7IM78_CALJA</name>
<keyword evidence="9 12" id="KW-0030">Aminoacyl-tRNA synthetase</keyword>
<dbReference type="Proteomes" id="UP000008225">
    <property type="component" value="Chromosome 10"/>
</dbReference>
<proteinExistence type="inferred from homology"/>
<evidence type="ECO:0000256" key="1">
    <source>
        <dbReference type="ARBA" id="ARBA00005594"/>
    </source>
</evidence>
<reference evidence="14" key="2">
    <citation type="submission" date="2025-08" db="UniProtKB">
        <authorList>
            <consortium name="Ensembl"/>
        </authorList>
    </citation>
    <scope>IDENTIFICATION</scope>
</reference>
<dbReference type="PROSITE" id="PS00178">
    <property type="entry name" value="AA_TRNA_LIGASE_I"/>
    <property type="match status" value="1"/>
</dbReference>
<dbReference type="PANTHER" id="PTHR10055:SF1">
    <property type="entry name" value="TRYPTOPHAN--TRNA LIGASE, CYTOPLASMIC"/>
    <property type="match status" value="1"/>
</dbReference>
<dbReference type="GO" id="GO:0005737">
    <property type="term" value="C:cytoplasm"/>
    <property type="evidence" value="ECO:0007669"/>
    <property type="project" value="TreeGrafter"/>
</dbReference>
<protein>
    <recommendedName>
        <fullName evidence="3">Tryptophan--tRNA ligase, cytoplasmic</fullName>
        <ecNumber evidence="2">6.1.1.2</ecNumber>
    </recommendedName>
    <alternativeName>
        <fullName evidence="10">Tryptophanyl-tRNA synthetase</fullName>
    </alternativeName>
</protein>
<dbReference type="FunFam" id="1.10.287.10:FF:000006">
    <property type="entry name" value="Bifunctional glutamate/proline--tRNA ligase"/>
    <property type="match status" value="1"/>
</dbReference>
<dbReference type="PRINTS" id="PR01039">
    <property type="entry name" value="TRNASYNTHTRP"/>
</dbReference>
<dbReference type="PROSITE" id="PS00762">
    <property type="entry name" value="WHEP_TRS_1"/>
    <property type="match status" value="1"/>
</dbReference>
<keyword evidence="8 12" id="KW-0648">Protein biosynthesis</keyword>
<dbReference type="PROSITE" id="PS51185">
    <property type="entry name" value="WHEP_TRS_2"/>
    <property type="match status" value="1"/>
</dbReference>
<dbReference type="SUPFAM" id="SSF52374">
    <property type="entry name" value="Nucleotidylyl transferase"/>
    <property type="match status" value="1"/>
</dbReference>
<accession>F7IM78</accession>
<dbReference type="Pfam" id="PF00458">
    <property type="entry name" value="WHEP-TRS"/>
    <property type="match status" value="1"/>
</dbReference>
<keyword evidence="5 12" id="KW-0436">Ligase</keyword>
<keyword evidence="6 12" id="KW-0547">Nucleotide-binding</keyword>
<evidence type="ECO:0000256" key="12">
    <source>
        <dbReference type="RuleBase" id="RU363036"/>
    </source>
</evidence>
<comment type="similarity">
    <text evidence="1 12">Belongs to the class-I aminoacyl-tRNA synthetase family.</text>
</comment>
<dbReference type="InterPro" id="IPR002306">
    <property type="entry name" value="Trp-tRNA-ligase"/>
</dbReference>
<evidence type="ECO:0000259" key="13">
    <source>
        <dbReference type="PROSITE" id="PS51185"/>
    </source>
</evidence>
<dbReference type="SMART" id="SM00991">
    <property type="entry name" value="WHEP-TRS"/>
    <property type="match status" value="1"/>
</dbReference>
<sequence length="448" mass="50512">MANSEACASPLELFNSVTTQGEHVRALKAGNASKDEIDSAVKMLLSLKMSYKAAMGEDYKANCPPGSLAPSSNHGPDAMITEAEEDFVDPWTVQTSSAKGIDYDKLIVRFGSSKIDKELINRIERATGQRPHHFLRRGIFFSHRDMNQVLDAYENKKPFYLYTGRGPSSEAMHVGHLIPFIFTKWLQDVFNVPLVIQMTDDEKYLWKDLTLDQAYGYAVENAKDIIACGFDINKTFIFSDLDYMGKPVFVHSFLTSFPAIQAAPSFSNSFPQIFGDRTDIQCLIPCAIDQDPYFRMTRDVAPKIGYPKPALLHSTFFPALQGAQTKMSASDPNSSIFLTDTAKQIKTKVNKHAFSGGRDTVEEHRQFGGNCDVDVSFMYLTFFLEDDDKLEQIRKDYTSGAMLTGELKKTLIEVLQPLIAEHQARRKEVTDEIVKEFMTPRKLSFDFQ</sequence>
<evidence type="ECO:0000256" key="6">
    <source>
        <dbReference type="ARBA" id="ARBA00022741"/>
    </source>
</evidence>
<evidence type="ECO:0000313" key="15">
    <source>
        <dbReference type="Proteomes" id="UP000008225"/>
    </source>
</evidence>